<dbReference type="Pfam" id="PF11951">
    <property type="entry name" value="Fungal_trans_2"/>
    <property type="match status" value="1"/>
</dbReference>
<dbReference type="GO" id="GO:0008270">
    <property type="term" value="F:zinc ion binding"/>
    <property type="evidence" value="ECO:0007669"/>
    <property type="project" value="InterPro"/>
</dbReference>
<dbReference type="CDD" id="cd00067">
    <property type="entry name" value="GAL4"/>
    <property type="match status" value="1"/>
</dbReference>
<gene>
    <name evidence="8" type="ORF">Z518_08584</name>
</gene>
<keyword evidence="5" id="KW-0539">Nucleus</keyword>
<evidence type="ECO:0000256" key="6">
    <source>
        <dbReference type="SAM" id="MobiDB-lite"/>
    </source>
</evidence>
<dbReference type="RefSeq" id="XP_013269778.1">
    <property type="nucleotide sequence ID" value="XM_013414324.1"/>
</dbReference>
<dbReference type="GO" id="GO:0000976">
    <property type="term" value="F:transcription cis-regulatory region binding"/>
    <property type="evidence" value="ECO:0007669"/>
    <property type="project" value="TreeGrafter"/>
</dbReference>
<feature type="compositionally biased region" description="Basic and acidic residues" evidence="6">
    <location>
        <begin position="1011"/>
        <end position="1025"/>
    </location>
</feature>
<dbReference type="PROSITE" id="PS00463">
    <property type="entry name" value="ZN2_CY6_FUNGAL_1"/>
    <property type="match status" value="1"/>
</dbReference>
<dbReference type="VEuPathDB" id="FungiDB:Z518_08584"/>
<dbReference type="HOGENOM" id="CLU_006603_0_0_1"/>
<dbReference type="SUPFAM" id="SSF57701">
    <property type="entry name" value="Zn2/Cys6 DNA-binding domain"/>
    <property type="match status" value="1"/>
</dbReference>
<dbReference type="CDD" id="cd12148">
    <property type="entry name" value="fungal_TF_MHR"/>
    <property type="match status" value="1"/>
</dbReference>
<evidence type="ECO:0000256" key="2">
    <source>
        <dbReference type="ARBA" id="ARBA00023015"/>
    </source>
</evidence>
<dbReference type="GeneID" id="25296655"/>
<evidence type="ECO:0000313" key="9">
    <source>
        <dbReference type="Proteomes" id="UP000053617"/>
    </source>
</evidence>
<keyword evidence="4" id="KW-0804">Transcription</keyword>
<evidence type="ECO:0000256" key="1">
    <source>
        <dbReference type="ARBA" id="ARBA00004123"/>
    </source>
</evidence>
<evidence type="ECO:0000256" key="4">
    <source>
        <dbReference type="ARBA" id="ARBA00023163"/>
    </source>
</evidence>
<feature type="region of interest" description="Disordered" evidence="6">
    <location>
        <begin position="659"/>
        <end position="757"/>
    </location>
</feature>
<dbReference type="AlphaFoldDB" id="A0A0D2FL11"/>
<feature type="region of interest" description="Disordered" evidence="6">
    <location>
        <begin position="969"/>
        <end position="1025"/>
    </location>
</feature>
<feature type="compositionally biased region" description="Low complexity" evidence="6">
    <location>
        <begin position="743"/>
        <end position="753"/>
    </location>
</feature>
<keyword evidence="2" id="KW-0805">Transcription regulation</keyword>
<dbReference type="PANTHER" id="PTHR37534:SF23">
    <property type="entry name" value="ZN(II)2CYS6 TRANSCRIPTION FACTOR (EUROFUNG)"/>
    <property type="match status" value="1"/>
</dbReference>
<dbReference type="PANTHER" id="PTHR37534">
    <property type="entry name" value="TRANSCRIPTIONAL ACTIVATOR PROTEIN UGA3"/>
    <property type="match status" value="1"/>
</dbReference>
<proteinExistence type="predicted"/>
<comment type="subcellular location">
    <subcellularLocation>
        <location evidence="1">Nucleus</location>
    </subcellularLocation>
</comment>
<dbReference type="Pfam" id="PF00172">
    <property type="entry name" value="Zn_clus"/>
    <property type="match status" value="1"/>
</dbReference>
<dbReference type="InterPro" id="IPR036864">
    <property type="entry name" value="Zn2-C6_fun-type_DNA-bd_sf"/>
</dbReference>
<sequence length="1056" mass="116421">MSPTSEDEDPVDGKGSSSKPEEAATTDAAQKQATKRRTKTGCLTCRKRRIKCGEEKPVCKNCIKSKRECAGYVQPLVYKQQTHGPPPTIHDSRERILSIQDEGGGSGGFFNLRLQQEQQYLETYPGFDPAIPSPYQQLPFGASYHAFPFALPNDPSYTTVPHAGGTYGWQNTQYPRGQPYPGMVDPTGTGVPGFPMTHDPTGASSNSSLPLDPQLLRQPGHTGASAIPTPSQPPLPAFPGEHRFSQELNFVQSYPQASISQPYGILNEAIDEENVSIAAGPIPDPLTVDDDYEDSDDPFDVEMDEQEQDLSFQDAANNLTEILDRSGQRGWRTARPHASRRSQYQTVTTFRPAMTLSPLRDERNEHIFCHFVEITSHCISIFERHHFSPISAPARTLWNFTIPALALSHPALAHAILALGALHLAKLHNTSEDPAVKHFTYAVRRVGKLLGLPKRRHEIATLATVLVLGFYEVVNGDHSRWNLHLSGATKLVLEHDFAATTRTARRMRQGAKARVNQWTAQFALTEENYARVAGIPLPLLDDIDWEVDATLVSRLTGYPVDDDHQVQHNFPLVADLTEKDIEEFKAKMDLRWWYCKQDIFQSMVSGDPLLMPFEHWIYCPPRGQIGRSDNPYATLDHLLLIMARLAEFGGQDRIRKQRVVTSQGGQWKPPKWLFGPSGPPGRPKGVDAGRSKQPSSPNTGKAGASVRSAGQTAQKASPAPSANEGRVRQSKPGLPGPGPTGGPPMLGMIPPSGDTQMHSAFKAMNTRINDPAFSIKQEERKSTSPRSPQTLEDDTTQALTEHTEIIKAFDLFVKSLGPDFEPLPHSGPPVTTPFGPAVMYKNAAVACIWAFYYTGRIMIHRLHPEMPPAAMVSAGVTAHLTRDYAQSIGRICAGLYSTRQYGQTGALDPSFAGAWMESTFPLLFAGIQYTDPVQRGWTISKLKDVQRRCGWQTSGAIAAACEMAWESMGRDGKGPPYERTLDLKSKDPRVSGAFKRSDGPAGDSGRVPNAEAEHESEFVNHDRSLIDRSGSTRTHWALGLLSVEEDINKMSLESKR</sequence>
<evidence type="ECO:0000256" key="5">
    <source>
        <dbReference type="ARBA" id="ARBA00023242"/>
    </source>
</evidence>
<protein>
    <recommendedName>
        <fullName evidence="7">Zn(2)-C6 fungal-type domain-containing protein</fullName>
    </recommendedName>
</protein>
<organism evidence="8 9">
    <name type="scientific">Rhinocladiella mackenziei CBS 650.93</name>
    <dbReference type="NCBI Taxonomy" id="1442369"/>
    <lineage>
        <taxon>Eukaryota</taxon>
        <taxon>Fungi</taxon>
        <taxon>Dikarya</taxon>
        <taxon>Ascomycota</taxon>
        <taxon>Pezizomycotina</taxon>
        <taxon>Eurotiomycetes</taxon>
        <taxon>Chaetothyriomycetidae</taxon>
        <taxon>Chaetothyriales</taxon>
        <taxon>Herpotrichiellaceae</taxon>
        <taxon>Rhinocladiella</taxon>
    </lineage>
</organism>
<feature type="region of interest" description="Disordered" evidence="6">
    <location>
        <begin position="1"/>
        <end position="39"/>
    </location>
</feature>
<keyword evidence="3" id="KW-0238">DNA-binding</keyword>
<dbReference type="Proteomes" id="UP000053617">
    <property type="component" value="Unassembled WGS sequence"/>
</dbReference>
<name>A0A0D2FL11_9EURO</name>
<accession>A0A0D2FL11</accession>
<dbReference type="InterPro" id="IPR021858">
    <property type="entry name" value="Fun_TF"/>
</dbReference>
<reference evidence="8 9" key="1">
    <citation type="submission" date="2015-01" db="EMBL/GenBank/DDBJ databases">
        <title>The Genome Sequence of Rhinocladiella mackenzie CBS 650.93.</title>
        <authorList>
            <consortium name="The Broad Institute Genomics Platform"/>
            <person name="Cuomo C."/>
            <person name="de Hoog S."/>
            <person name="Gorbushina A."/>
            <person name="Stielow B."/>
            <person name="Teixiera M."/>
            <person name="Abouelleil A."/>
            <person name="Chapman S.B."/>
            <person name="Priest M."/>
            <person name="Young S.K."/>
            <person name="Wortman J."/>
            <person name="Nusbaum C."/>
            <person name="Birren B."/>
        </authorList>
    </citation>
    <scope>NUCLEOTIDE SEQUENCE [LARGE SCALE GENOMIC DNA]</scope>
    <source>
        <strain evidence="8 9">CBS 650.93</strain>
    </source>
</reference>
<dbReference type="GO" id="GO:0000981">
    <property type="term" value="F:DNA-binding transcription factor activity, RNA polymerase II-specific"/>
    <property type="evidence" value="ECO:0007669"/>
    <property type="project" value="InterPro"/>
</dbReference>
<dbReference type="EMBL" id="KN847480">
    <property type="protein sequence ID" value="KIX02642.1"/>
    <property type="molecule type" value="Genomic_DNA"/>
</dbReference>
<dbReference type="InterPro" id="IPR001138">
    <property type="entry name" value="Zn2Cys6_DnaBD"/>
</dbReference>
<feature type="compositionally biased region" description="Polar residues" evidence="6">
    <location>
        <begin position="784"/>
        <end position="795"/>
    </location>
</feature>
<evidence type="ECO:0000313" key="8">
    <source>
        <dbReference type="EMBL" id="KIX02642.1"/>
    </source>
</evidence>
<evidence type="ECO:0000259" key="7">
    <source>
        <dbReference type="PROSITE" id="PS50048"/>
    </source>
</evidence>
<dbReference type="SMART" id="SM00066">
    <property type="entry name" value="GAL4"/>
    <property type="match status" value="1"/>
</dbReference>
<evidence type="ECO:0000256" key="3">
    <source>
        <dbReference type="ARBA" id="ARBA00023125"/>
    </source>
</evidence>
<feature type="region of interest" description="Disordered" evidence="6">
    <location>
        <begin position="772"/>
        <end position="795"/>
    </location>
</feature>
<feature type="compositionally biased region" description="Basic and acidic residues" evidence="6">
    <location>
        <begin position="979"/>
        <end position="989"/>
    </location>
</feature>
<dbReference type="OrthoDB" id="5391043at2759"/>
<keyword evidence="9" id="KW-1185">Reference proteome</keyword>
<dbReference type="GO" id="GO:0045944">
    <property type="term" value="P:positive regulation of transcription by RNA polymerase II"/>
    <property type="evidence" value="ECO:0007669"/>
    <property type="project" value="TreeGrafter"/>
</dbReference>
<feature type="domain" description="Zn(2)-C6 fungal-type" evidence="7">
    <location>
        <begin position="41"/>
        <end position="69"/>
    </location>
</feature>
<dbReference type="GO" id="GO:0005634">
    <property type="term" value="C:nucleus"/>
    <property type="evidence" value="ECO:0007669"/>
    <property type="project" value="UniProtKB-SubCell"/>
</dbReference>
<dbReference type="Gene3D" id="4.10.240.10">
    <property type="entry name" value="Zn(2)-C6 fungal-type DNA-binding domain"/>
    <property type="match status" value="1"/>
</dbReference>
<feature type="compositionally biased region" description="Acidic residues" evidence="6">
    <location>
        <begin position="1"/>
        <end position="10"/>
    </location>
</feature>
<feature type="compositionally biased region" description="Low complexity" evidence="6">
    <location>
        <begin position="23"/>
        <end position="32"/>
    </location>
</feature>
<dbReference type="STRING" id="1442369.A0A0D2FL11"/>
<dbReference type="PROSITE" id="PS50048">
    <property type="entry name" value="ZN2_CY6_FUNGAL_2"/>
    <property type="match status" value="1"/>
</dbReference>